<dbReference type="RefSeq" id="WP_344847988.1">
    <property type="nucleotide sequence ID" value="NZ_BAABDF010000007.1"/>
</dbReference>
<keyword evidence="11" id="KW-1185">Reference proteome</keyword>
<dbReference type="InterPro" id="IPR036366">
    <property type="entry name" value="PGBDSf"/>
</dbReference>
<dbReference type="PROSITE" id="PS52029">
    <property type="entry name" value="LD_TPASE"/>
    <property type="match status" value="1"/>
</dbReference>
<comment type="similarity">
    <text evidence="2">Belongs to the YkuD family.</text>
</comment>
<evidence type="ECO:0000256" key="8">
    <source>
        <dbReference type="SAM" id="SignalP"/>
    </source>
</evidence>
<dbReference type="SUPFAM" id="SSF47090">
    <property type="entry name" value="PGBD-like"/>
    <property type="match status" value="1"/>
</dbReference>
<evidence type="ECO:0000256" key="1">
    <source>
        <dbReference type="ARBA" id="ARBA00004752"/>
    </source>
</evidence>
<evidence type="ECO:0000313" key="10">
    <source>
        <dbReference type="EMBL" id="GAA3876312.1"/>
    </source>
</evidence>
<evidence type="ECO:0000256" key="5">
    <source>
        <dbReference type="ARBA" id="ARBA00022984"/>
    </source>
</evidence>
<dbReference type="EMBL" id="BAABDF010000007">
    <property type="protein sequence ID" value="GAA3876312.1"/>
    <property type="molecule type" value="Genomic_DNA"/>
</dbReference>
<evidence type="ECO:0000313" key="11">
    <source>
        <dbReference type="Proteomes" id="UP001399917"/>
    </source>
</evidence>
<dbReference type="Pfam" id="PF03734">
    <property type="entry name" value="YkuD"/>
    <property type="match status" value="1"/>
</dbReference>
<dbReference type="InterPro" id="IPR045380">
    <property type="entry name" value="LD_TPept_scaffold_dom"/>
</dbReference>
<dbReference type="SUPFAM" id="SSF141523">
    <property type="entry name" value="L,D-transpeptidase catalytic domain-like"/>
    <property type="match status" value="1"/>
</dbReference>
<feature type="signal peptide" evidence="8">
    <location>
        <begin position="1"/>
        <end position="32"/>
    </location>
</feature>
<dbReference type="Gene3D" id="2.40.440.10">
    <property type="entry name" value="L,D-transpeptidase catalytic domain-like"/>
    <property type="match status" value="1"/>
</dbReference>
<evidence type="ECO:0000256" key="3">
    <source>
        <dbReference type="ARBA" id="ARBA00022679"/>
    </source>
</evidence>
<evidence type="ECO:0000259" key="9">
    <source>
        <dbReference type="PROSITE" id="PS52029"/>
    </source>
</evidence>
<comment type="pathway">
    <text evidence="1 7">Cell wall biogenesis; peptidoglycan biosynthesis.</text>
</comment>
<keyword evidence="6 7" id="KW-0961">Cell wall biogenesis/degradation</keyword>
<feature type="chain" id="PRO_5046421051" evidence="8">
    <location>
        <begin position="33"/>
        <end position="536"/>
    </location>
</feature>
<dbReference type="InterPro" id="IPR038063">
    <property type="entry name" value="Transpep_catalytic_dom"/>
</dbReference>
<keyword evidence="4 7" id="KW-0133">Cell shape</keyword>
<evidence type="ECO:0000256" key="4">
    <source>
        <dbReference type="ARBA" id="ARBA00022960"/>
    </source>
</evidence>
<dbReference type="Pfam" id="PF20142">
    <property type="entry name" value="Scaffold"/>
    <property type="match status" value="1"/>
</dbReference>
<proteinExistence type="inferred from homology"/>
<dbReference type="Gene3D" id="1.10.101.10">
    <property type="entry name" value="PGBD-like superfamily/PGBD"/>
    <property type="match status" value="1"/>
</dbReference>
<evidence type="ECO:0000256" key="6">
    <source>
        <dbReference type="ARBA" id="ARBA00023316"/>
    </source>
</evidence>
<keyword evidence="5 7" id="KW-0573">Peptidoglycan synthesis</keyword>
<evidence type="ECO:0000256" key="2">
    <source>
        <dbReference type="ARBA" id="ARBA00005992"/>
    </source>
</evidence>
<feature type="active site" description="Proton donor/acceptor" evidence="7">
    <location>
        <position position="428"/>
    </location>
</feature>
<accession>A0ABP7KFX4</accession>
<sequence length="536" mass="59482">MVLVPIFRRARLLVVALIASLGLIGAVQGATAQQVTALMQSIAEAASGSKELSAYYRATGYKPVFAGTDGKTRSRRQALLQALESAPDHGLAPYDTTLLKTNMRAVKSERDLGRVEVALSQMFLDYARDMQTGQLVPSRVDREIVRQVPYRDGAGLLGAFAKSSPRAFLKSLAPKSPEYTRLLKEKSNLERVLGKGGWGPTVPGGKYEPGQSNNGVVALRNRLIAMGYLKRTNSTSYDANMQRAVQIFQLQHGLSHDGVAGPSTLDELNKGPEQRLASIHVALERERWTNMERGKRHIWVNITDFTAQIIDNDRVTFETRSVVGSNVSEQRSPEFSDVMEHMVINPTWNVPRSIAVKEYLPLLQKNPNAAGHLRIVDNSGRTVSRAGINFASYSERTFPFNLKQPPSDGNALGLVKFMFPNKYNIYLHDTPSKSLFGREVRAFSHGCIRLQQPFDFAYELLSKQTGDPKGFFHARLNTGVETVVPLDVEVPVHIVYRTAMTVPKGGMEYRRDIYGRDAKIWRALQAKGVQLRAVGG</sequence>
<protein>
    <submittedName>
        <fullName evidence="10">L,D-transpeptidase family protein</fullName>
    </submittedName>
</protein>
<dbReference type="Pfam" id="PF01471">
    <property type="entry name" value="PG_binding_1"/>
    <property type="match status" value="1"/>
</dbReference>
<feature type="domain" description="L,D-TPase catalytic" evidence="9">
    <location>
        <begin position="296"/>
        <end position="472"/>
    </location>
</feature>
<reference evidence="11" key="1">
    <citation type="journal article" date="2019" name="Int. J. Syst. Evol. Microbiol.">
        <title>The Global Catalogue of Microorganisms (GCM) 10K type strain sequencing project: providing services to taxonomists for standard genome sequencing and annotation.</title>
        <authorList>
            <consortium name="The Broad Institute Genomics Platform"/>
            <consortium name="The Broad Institute Genome Sequencing Center for Infectious Disease"/>
            <person name="Wu L."/>
            <person name="Ma J."/>
        </authorList>
    </citation>
    <scope>NUCLEOTIDE SEQUENCE [LARGE SCALE GENOMIC DNA]</scope>
    <source>
        <strain evidence="11">JCM 17190</strain>
    </source>
</reference>
<name>A0ABP7KFX4_9RHOB</name>
<keyword evidence="8" id="KW-0732">Signal</keyword>
<comment type="caution">
    <text evidence="10">The sequence shown here is derived from an EMBL/GenBank/DDBJ whole genome shotgun (WGS) entry which is preliminary data.</text>
</comment>
<dbReference type="PANTHER" id="PTHR41533">
    <property type="entry name" value="L,D-TRANSPEPTIDASE HI_1667-RELATED"/>
    <property type="match status" value="1"/>
</dbReference>
<dbReference type="Proteomes" id="UP001399917">
    <property type="component" value="Unassembled WGS sequence"/>
</dbReference>
<keyword evidence="3" id="KW-0808">Transferase</keyword>
<dbReference type="InterPro" id="IPR005490">
    <property type="entry name" value="LD_TPept_cat_dom"/>
</dbReference>
<organism evidence="10 11">
    <name type="scientific">Celeribacter arenosi</name>
    <dbReference type="NCBI Taxonomy" id="792649"/>
    <lineage>
        <taxon>Bacteria</taxon>
        <taxon>Pseudomonadati</taxon>
        <taxon>Pseudomonadota</taxon>
        <taxon>Alphaproteobacteria</taxon>
        <taxon>Rhodobacterales</taxon>
        <taxon>Roseobacteraceae</taxon>
        <taxon>Celeribacter</taxon>
    </lineage>
</organism>
<gene>
    <name evidence="10" type="ORF">GCM10022404_27540</name>
</gene>
<feature type="active site" description="Nucleophile" evidence="7">
    <location>
        <position position="447"/>
    </location>
</feature>
<dbReference type="InterPro" id="IPR002477">
    <property type="entry name" value="Peptidoglycan-bd-like"/>
</dbReference>
<evidence type="ECO:0000256" key="7">
    <source>
        <dbReference type="PROSITE-ProRule" id="PRU01373"/>
    </source>
</evidence>
<dbReference type="InterPro" id="IPR052905">
    <property type="entry name" value="LD-transpeptidase_YkuD-like"/>
</dbReference>
<dbReference type="InterPro" id="IPR036365">
    <property type="entry name" value="PGBD-like_sf"/>
</dbReference>
<dbReference type="PANTHER" id="PTHR41533:SF2">
    <property type="entry name" value="BLR7131 PROTEIN"/>
    <property type="match status" value="1"/>
</dbReference>
<dbReference type="CDD" id="cd16913">
    <property type="entry name" value="YkuD_like"/>
    <property type="match status" value="1"/>
</dbReference>